<gene>
    <name evidence="2" type="ORF">SNAT2548_LOCUS6791</name>
</gene>
<organism evidence="2 3">
    <name type="scientific">Symbiodinium natans</name>
    <dbReference type="NCBI Taxonomy" id="878477"/>
    <lineage>
        <taxon>Eukaryota</taxon>
        <taxon>Sar</taxon>
        <taxon>Alveolata</taxon>
        <taxon>Dinophyceae</taxon>
        <taxon>Suessiales</taxon>
        <taxon>Symbiodiniaceae</taxon>
        <taxon>Symbiodinium</taxon>
    </lineage>
</organism>
<feature type="compositionally biased region" description="Low complexity" evidence="1">
    <location>
        <begin position="577"/>
        <end position="589"/>
    </location>
</feature>
<evidence type="ECO:0000256" key="1">
    <source>
        <dbReference type="SAM" id="MobiDB-lite"/>
    </source>
</evidence>
<feature type="region of interest" description="Disordered" evidence="1">
    <location>
        <begin position="152"/>
        <end position="190"/>
    </location>
</feature>
<feature type="region of interest" description="Disordered" evidence="1">
    <location>
        <begin position="576"/>
        <end position="612"/>
    </location>
</feature>
<accession>A0A812JKJ6</accession>
<dbReference type="AlphaFoldDB" id="A0A812JKJ6"/>
<name>A0A812JKJ6_9DINO</name>
<keyword evidence="3" id="KW-1185">Reference proteome</keyword>
<protein>
    <submittedName>
        <fullName evidence="2">Uncharacterized protein</fullName>
    </submittedName>
</protein>
<sequence length="735" mass="82253">MLWFSLLEATSLGQAGALRSAERLLGMKSLCFIPDVNPQMCLHIMVLLTAPVVANYVVFHIQMLVIRTMWTISRHSRNVFKRMVNGNIGKAALMSLFDDLPWAPKQDLRKEAFEKLYSQARAELTRILHENDATKRNKVRAVFDLASKNDVSLSRKHRDAKDAGKRNPAPEEPRKGPAKNQRLQPPKDRVSMQEALQDGAMVKALSDGVWLQHVSLDKPNPKGAFLFLDADQAELFLQHFAGSKNPEPLLMVSEFTPTAEMERYMPSTNLFIPVERGGHMSYVQGFYWQVGEQPLTLPAQPPKVDITPILKETVNLTMSIHQRFCTQDMWKEAFGVFRTSKNSFRDFAQTLLKKKTELLSQDKKTPTILDVWSPRLYGKGATQILSVLFKAPHDHEREVWRHSGCDGVFFEHAHLGDRDTLMEEREKYKVVHYKDEVPLTTALADLQGLGDHMGLVCTSRGLGVRCEKQALSAVTKVVLGPNALVGADMFVVKNLPLHLSRDQAQTVLNTQMGFECAILDFYVYKQARHAKVRAPKAPAQTAVTMPTPSGDFLVEIQPVGTVALKASGANELPNSVRAPPAAASARTSTFPPPPPPGFNITQIGKGAIGTPVTIRGPQQRAATPQATATPHREVHEVRYAGLETKFQQQVQMLTDTVQNMQTSIEQLQLAQTAKPTQEDEEMTDERHQTILARFDSMDARISQVEQKADSTDDRFRNIQGMLEELVAEKRAKFSK</sequence>
<evidence type="ECO:0000313" key="2">
    <source>
        <dbReference type="EMBL" id="CAE7208384.1"/>
    </source>
</evidence>
<feature type="compositionally biased region" description="Basic and acidic residues" evidence="1">
    <location>
        <begin position="159"/>
        <end position="175"/>
    </location>
</feature>
<comment type="caution">
    <text evidence="2">The sequence shown here is derived from an EMBL/GenBank/DDBJ whole genome shotgun (WGS) entry which is preliminary data.</text>
</comment>
<proteinExistence type="predicted"/>
<dbReference type="Proteomes" id="UP000604046">
    <property type="component" value="Unassembled WGS sequence"/>
</dbReference>
<dbReference type="EMBL" id="CAJNDS010000457">
    <property type="protein sequence ID" value="CAE7208384.1"/>
    <property type="molecule type" value="Genomic_DNA"/>
</dbReference>
<evidence type="ECO:0000313" key="3">
    <source>
        <dbReference type="Proteomes" id="UP000604046"/>
    </source>
</evidence>
<reference evidence="2" key="1">
    <citation type="submission" date="2021-02" db="EMBL/GenBank/DDBJ databases">
        <authorList>
            <person name="Dougan E. K."/>
            <person name="Rhodes N."/>
            <person name="Thang M."/>
            <person name="Chan C."/>
        </authorList>
    </citation>
    <scope>NUCLEOTIDE SEQUENCE</scope>
</reference>